<dbReference type="OrthoDB" id="2087884at2"/>
<sequence length="301" mass="35123">MSRVKRIGFNFFRSITQNEEDRTVWLNLSEIFDHIIAQYQHARDNDTSEFKRVYTYNYEPARLSQINIDYNTQYYHLTFERLNYALPNRTTLHGDSEMLDLESDEFIGHEATVLYDPVNHILMIQRNRDSLGPTAIGAFIQSLVIDAGAARNSSIAMITDNTAQRRAFNQSAYRKVYTKIVGAKANGMIERLFGRNPNVDSIEISFNSRSVRDSEIDQDFTVGLLEEFINDPEVEKLRIRSREHEESPVEPIDLINHKLEASQTVDLRNDRQLNSYRVFEYMVELYNGENGGYRNRILRMD</sequence>
<dbReference type="STRING" id="889306.KP78_20960"/>
<reference evidence="1 2" key="1">
    <citation type="submission" date="2015-01" db="EMBL/GenBank/DDBJ databases">
        <title>Genome sequencing of Jeotgalibacillus soli.</title>
        <authorList>
            <person name="Goh K.M."/>
            <person name="Chan K.-G."/>
            <person name="Yaakop A.S."/>
            <person name="Ee R."/>
            <person name="Gan H.M."/>
            <person name="Chan C.S."/>
        </authorList>
    </citation>
    <scope>NUCLEOTIDE SEQUENCE [LARGE SCALE GENOMIC DNA]</scope>
    <source>
        <strain evidence="1 2">P9</strain>
    </source>
</reference>
<dbReference type="AlphaFoldDB" id="A0A0C2V9V9"/>
<dbReference type="PATRIC" id="fig|889306.3.peg.2112"/>
<evidence type="ECO:0000313" key="2">
    <source>
        <dbReference type="Proteomes" id="UP000031938"/>
    </source>
</evidence>
<evidence type="ECO:0000313" key="1">
    <source>
        <dbReference type="EMBL" id="KIL45747.1"/>
    </source>
</evidence>
<protein>
    <submittedName>
        <fullName evidence="1">Uncharacterized protein</fullName>
    </submittedName>
</protein>
<accession>A0A0C2V9V9</accession>
<proteinExistence type="predicted"/>
<dbReference type="InterPro" id="IPR046618">
    <property type="entry name" value="DUF6731"/>
</dbReference>
<comment type="caution">
    <text evidence="1">The sequence shown here is derived from an EMBL/GenBank/DDBJ whole genome shotgun (WGS) entry which is preliminary data.</text>
</comment>
<name>A0A0C2V9V9_9BACL</name>
<dbReference type="EMBL" id="JXRP01000017">
    <property type="protein sequence ID" value="KIL45747.1"/>
    <property type="molecule type" value="Genomic_DNA"/>
</dbReference>
<dbReference type="Proteomes" id="UP000031938">
    <property type="component" value="Unassembled WGS sequence"/>
</dbReference>
<keyword evidence="2" id="KW-1185">Reference proteome</keyword>
<gene>
    <name evidence="1" type="ORF">KP78_20960</name>
</gene>
<organism evidence="1 2">
    <name type="scientific">Jeotgalibacillus soli</name>
    <dbReference type="NCBI Taxonomy" id="889306"/>
    <lineage>
        <taxon>Bacteria</taxon>
        <taxon>Bacillati</taxon>
        <taxon>Bacillota</taxon>
        <taxon>Bacilli</taxon>
        <taxon>Bacillales</taxon>
        <taxon>Caryophanaceae</taxon>
        <taxon>Jeotgalibacillus</taxon>
    </lineage>
</organism>
<dbReference type="Pfam" id="PF20505">
    <property type="entry name" value="DUF6731"/>
    <property type="match status" value="1"/>
</dbReference>
<dbReference type="RefSeq" id="WP_041088482.1">
    <property type="nucleotide sequence ID" value="NZ_JXRP01000017.1"/>
</dbReference>